<gene>
    <name evidence="8" type="ORF">AND_009973</name>
</gene>
<evidence type="ECO:0000256" key="7">
    <source>
        <dbReference type="SAM" id="MobiDB-lite"/>
    </source>
</evidence>
<dbReference type="GO" id="GO:0007283">
    <property type="term" value="P:spermatogenesis"/>
    <property type="evidence" value="ECO:0007669"/>
    <property type="project" value="UniProtKB-KW"/>
</dbReference>
<keyword evidence="4" id="KW-0597">Phosphoprotein</keyword>
<reference evidence="8" key="3">
    <citation type="journal article" date="2013" name="Nucleic Acids Res.">
        <title>The genome of Anopheles darlingi, the main neotropical malaria vector.</title>
        <authorList>
            <person name="Marinotti O."/>
            <person name="Cerqueira G.C."/>
            <person name="de Almeida L.G."/>
            <person name="Ferro M.I."/>
            <person name="Loreto E.L."/>
            <person name="Zaha A."/>
            <person name="Teixeira S.M."/>
            <person name="Wespiser A.R."/>
            <person name="Almeida E Silva A."/>
            <person name="Schlindwein A.D."/>
            <person name="Pacheco A.C."/>
            <person name="Silva A.L."/>
            <person name="Graveley B.R."/>
            <person name="Walenz B.P."/>
            <person name="Lima Bde A."/>
            <person name="Ribeiro C.A."/>
            <person name="Nunes-Silva C.G."/>
            <person name="de Carvalho C.R."/>
            <person name="Soares C.M."/>
            <person name="de Menezes C.B."/>
            <person name="Matiolli C."/>
            <person name="Caffrey D."/>
            <person name="Araujo D.A."/>
            <person name="de Oliveira D.M."/>
            <person name="Golenbock D."/>
            <person name="Grisard E.C."/>
            <person name="Fantinatti-Garboggini F."/>
            <person name="de Carvalho F.M."/>
            <person name="Barcellos F.G."/>
            <person name="Prosdocimi F."/>
            <person name="May G."/>
            <person name="Azevedo Junior G.M."/>
            <person name="Guimaraes G.M."/>
            <person name="Goldman G.H."/>
            <person name="Padilha I.Q."/>
            <person name="Batista Jda S."/>
            <person name="Ferro J.A."/>
            <person name="Ribeiro J.M."/>
            <person name="Fietto J.L."/>
            <person name="Dabbas K.M."/>
            <person name="Cerdeira L."/>
            <person name="Agnez-Lima L.F."/>
            <person name="Brocchi M."/>
            <person name="de Carvalho M.O."/>
            <person name="Teixeira Mde M."/>
            <person name="Diniz Maia Mde M."/>
            <person name="Goldman M.H."/>
            <person name="Cruz Schneider M.P."/>
            <person name="Felipe M.S."/>
            <person name="Hungria M."/>
            <person name="Nicolas M.F."/>
            <person name="Pereira M."/>
            <person name="Montes M.A."/>
            <person name="Cantao M.E."/>
            <person name="Vincentz M."/>
            <person name="Rafael M.S."/>
            <person name="Silverman N."/>
            <person name="Stoco P.H."/>
            <person name="Souza R.C."/>
            <person name="Vicentini R."/>
            <person name="Gazzinelli R.T."/>
            <person name="Neves Rde O."/>
            <person name="Silva R."/>
            <person name="Astolfi-Filho S."/>
            <person name="Maciel T.E."/>
            <person name="Urmenyi T.P."/>
            <person name="Tadei W.P."/>
            <person name="Camargo E.P."/>
            <person name="de Vasconcelos A.T."/>
        </authorList>
    </citation>
    <scope>NUCLEOTIDE SEQUENCE</scope>
</reference>
<reference evidence="8" key="2">
    <citation type="submission" date="2010-05" db="EMBL/GenBank/DDBJ databases">
        <authorList>
            <person name="Almeida L.G."/>
            <person name="Nicolas M.F."/>
            <person name="Souza R.C."/>
            <person name="Vasconcelos A.T.R."/>
        </authorList>
    </citation>
    <scope>NUCLEOTIDE SEQUENCE</scope>
</reference>
<keyword evidence="6" id="KW-0744">Spermatogenesis</keyword>
<evidence type="ECO:0000256" key="2">
    <source>
        <dbReference type="ARBA" id="ARBA00022245"/>
    </source>
</evidence>
<evidence type="ECO:0000256" key="3">
    <source>
        <dbReference type="ARBA" id="ARBA00022473"/>
    </source>
</evidence>
<feature type="region of interest" description="Disordered" evidence="7">
    <location>
        <begin position="1"/>
        <end position="59"/>
    </location>
</feature>
<feature type="compositionally biased region" description="Low complexity" evidence="7">
    <location>
        <begin position="167"/>
        <end position="177"/>
    </location>
</feature>
<dbReference type="PANTHER" id="PTHR17005">
    <property type="entry name" value="MALE-ENHANCED ANTIGEN-1"/>
    <property type="match status" value="1"/>
</dbReference>
<sequence length="200" mass="21899">MGLPDLPGQQGEDNNFTMDENHIIHVEPLSDDESENGLPEENYNGYAGYQPLSVDERNPSTLRVIPMDDYEAQSDESETGNAVADTDTTNHIEFLNLDVWNAPRPDELNIDIDANKAAEIVNVMAGIKLPTTAVPDWARGVPEEEWKENLLQRIRQRQQPEPVEGYSSSSTNSSSTNGVGTASLEVPLPVSDSSGCSGRE</sequence>
<keyword evidence="3" id="KW-0217">Developmental protein</keyword>
<organism evidence="8">
    <name type="scientific">Anopheles darlingi</name>
    <name type="common">Mosquito</name>
    <dbReference type="NCBI Taxonomy" id="43151"/>
    <lineage>
        <taxon>Eukaryota</taxon>
        <taxon>Metazoa</taxon>
        <taxon>Ecdysozoa</taxon>
        <taxon>Arthropoda</taxon>
        <taxon>Hexapoda</taxon>
        <taxon>Insecta</taxon>
        <taxon>Pterygota</taxon>
        <taxon>Neoptera</taxon>
        <taxon>Endopterygota</taxon>
        <taxon>Diptera</taxon>
        <taxon>Nematocera</taxon>
        <taxon>Culicoidea</taxon>
        <taxon>Culicidae</taxon>
        <taxon>Anophelinae</taxon>
        <taxon>Anopheles</taxon>
    </lineage>
</organism>
<comment type="function">
    <text evidence="1">May play an important role in spermatogenesis and/or testis development.</text>
</comment>
<reference evidence="9" key="4">
    <citation type="submission" date="2015-06" db="UniProtKB">
        <authorList>
            <consortium name="EnsemblMetazoa"/>
        </authorList>
    </citation>
    <scope>IDENTIFICATION</scope>
</reference>
<evidence type="ECO:0000256" key="4">
    <source>
        <dbReference type="ARBA" id="ARBA00022553"/>
    </source>
</evidence>
<accession>W5J4X6</accession>
<reference evidence="8 10" key="1">
    <citation type="journal article" date="2010" name="BMC Genomics">
        <title>Combination of measures distinguishes pre-miRNAs from other stem-loops in the genome of the newly sequenced Anopheles darlingi.</title>
        <authorList>
            <person name="Mendes N.D."/>
            <person name="Freitas A.T."/>
            <person name="Vasconcelos A.T."/>
            <person name="Sagot M.F."/>
        </authorList>
    </citation>
    <scope>NUCLEOTIDE SEQUENCE</scope>
</reference>
<dbReference type="eggNOG" id="ENOG502SBHX">
    <property type="taxonomic scope" value="Eukaryota"/>
</dbReference>
<evidence type="ECO:0000313" key="9">
    <source>
        <dbReference type="EnsemblMetazoa" id="ADAC009973-PA"/>
    </source>
</evidence>
<dbReference type="AlphaFoldDB" id="W5J4X6"/>
<evidence type="ECO:0000256" key="1">
    <source>
        <dbReference type="ARBA" id="ARBA00002540"/>
    </source>
</evidence>
<evidence type="ECO:0000313" key="10">
    <source>
        <dbReference type="Proteomes" id="UP000000673"/>
    </source>
</evidence>
<keyword evidence="10" id="KW-1185">Reference proteome</keyword>
<name>W5J4X6_ANODA</name>
<dbReference type="HOGENOM" id="CLU_111732_0_0_1"/>
<evidence type="ECO:0000256" key="5">
    <source>
        <dbReference type="ARBA" id="ARBA00022782"/>
    </source>
</evidence>
<dbReference type="VEuPathDB" id="VectorBase:ADAC009973"/>
<dbReference type="EMBL" id="ADMH02002133">
    <property type="protein sequence ID" value="ETN58453.1"/>
    <property type="molecule type" value="Genomic_DNA"/>
</dbReference>
<dbReference type="VEuPathDB" id="VectorBase:ADAR2_011840"/>
<evidence type="ECO:0000256" key="6">
    <source>
        <dbReference type="ARBA" id="ARBA00022871"/>
    </source>
</evidence>
<dbReference type="Pfam" id="PF06910">
    <property type="entry name" value="MEA1"/>
    <property type="match status" value="1"/>
</dbReference>
<dbReference type="STRING" id="43151.W5J4X6"/>
<protein>
    <recommendedName>
        <fullName evidence="2">Male-enhanced antigen 1</fullName>
    </recommendedName>
</protein>
<dbReference type="OMA" id="MTAEVTH"/>
<dbReference type="InterPro" id="IPR009685">
    <property type="entry name" value="MEA1"/>
</dbReference>
<dbReference type="EnsemblMetazoa" id="ADAC009973-RA">
    <property type="protein sequence ID" value="ADAC009973-PA"/>
    <property type="gene ID" value="ADAC009973"/>
</dbReference>
<dbReference type="GO" id="GO:0030154">
    <property type="term" value="P:cell differentiation"/>
    <property type="evidence" value="ECO:0007669"/>
    <property type="project" value="UniProtKB-KW"/>
</dbReference>
<feature type="compositionally biased region" description="Polar residues" evidence="7">
    <location>
        <begin position="191"/>
        <end position="200"/>
    </location>
</feature>
<dbReference type="Proteomes" id="UP000000673">
    <property type="component" value="Unassembled WGS sequence"/>
</dbReference>
<proteinExistence type="predicted"/>
<dbReference type="OrthoDB" id="5593200at2759"/>
<feature type="region of interest" description="Disordered" evidence="7">
    <location>
        <begin position="155"/>
        <end position="200"/>
    </location>
</feature>
<evidence type="ECO:0000313" key="8">
    <source>
        <dbReference type="EMBL" id="ETN58453.1"/>
    </source>
</evidence>
<keyword evidence="5" id="KW-0221">Differentiation</keyword>